<dbReference type="PROSITE" id="PS51207">
    <property type="entry name" value="PXA"/>
    <property type="match status" value="1"/>
</dbReference>
<keyword evidence="5" id="KW-1185">Reference proteome</keyword>
<proteinExistence type="inferred from homology"/>
<feature type="compositionally biased region" description="Basic and acidic residues" evidence="2">
    <location>
        <begin position="1"/>
        <end position="27"/>
    </location>
</feature>
<name>A0ABQ9NW45_9PEZI</name>
<evidence type="ECO:0000256" key="1">
    <source>
        <dbReference type="ARBA" id="ARBA00010883"/>
    </source>
</evidence>
<accession>A0ABQ9NW45</accession>
<evidence type="ECO:0000259" key="3">
    <source>
        <dbReference type="PROSITE" id="PS51207"/>
    </source>
</evidence>
<feature type="compositionally biased region" description="Basic and acidic residues" evidence="2">
    <location>
        <begin position="435"/>
        <end position="453"/>
    </location>
</feature>
<feature type="compositionally biased region" description="Polar residues" evidence="2">
    <location>
        <begin position="403"/>
        <end position="419"/>
    </location>
</feature>
<dbReference type="InterPro" id="IPR003114">
    <property type="entry name" value="Phox_assoc"/>
</dbReference>
<dbReference type="CDD" id="cd06093">
    <property type="entry name" value="PX_domain"/>
    <property type="match status" value="1"/>
</dbReference>
<evidence type="ECO:0000313" key="5">
    <source>
        <dbReference type="Proteomes" id="UP001172684"/>
    </source>
</evidence>
<comment type="similarity">
    <text evidence="1">Belongs to the sorting nexin family.</text>
</comment>
<feature type="compositionally biased region" description="Low complexity" evidence="2">
    <location>
        <begin position="851"/>
        <end position="865"/>
    </location>
</feature>
<sequence>MDNRQTKPDEGTKLKSQEQIVDKDDAGSRPVAGESRSLPATAQLLTGRALEFLSTASNETLSACLLGLGIITYVILGRVGLVLIGIVGGVVLHASWDGETQGDANEPSRAVEGRRRKETGLDVAHRVLAWRSRGSNAEAEDQRDTNLDVKLFSGKQLDYSGFKPETADALNEVTDAVIRDYVKPADTFLDFVTHSTSIVIVFLSELATALAASPSAPAETAIAAYLELKPESNLSNILDTKHQERKLDMVAEDILQSFLDSKTYNCEPARVFLREVLAKMILDMTIQSCSKPEWINDWIVYLLEEGEPELLNVIDASVGRSANEALQEGGKRPVELENSARPSSPEGQHSNAAHKRRVSRAQDAMDEAMREAQRLTQLMAEEDARRLREQQVAAAGSSDDVSESTTQGVFTPTSSQSDMNGDGDAVVSENASMESSRDHSRAAEGSESFREEPVAPSAAKSTFTSFDQLVPVQAPTALGGTPTKPSRDPLTLFNANISIFDDSVPNDRTAIRSKPATEYLIQIEPTSSHHSGWMIARKFADFETLHEVLRRISVISGVGFVEAHPSLPNWRGYTKASLRGELERYLNDAVHFRPLAESEGMRRFLEKETGLNQSPSTSKGGFPGIGWPAPSAFESMGKGMIDVLAKAPKEVAGGGKAFFGGVTGVLGGVGSIVPKKGPASARQLSQTPASSPSRHVRDESVASGFSAGRKSTDSLRGQQIVDTQPAPITQMEYRPSSNPDFEAGTKPRLTSSSRSSLYSGSREQSRAPSVRECVDDISPTYGGDQIMNLPPLPTDISDDYDATKPMSLPQPRGRQSLEHERPPETSVNDVRDVTATAPIEPPSTKAPPESPNKQQPKPQPPLTEQETQVTIELLFAVINELYTLSSAWTLRKTLLSAAKTFLLRPGNPQLESIRVLLNSTVLEANTSDAGIAAHLRKLRENALPTEEELKGWPKPLDEEEKERLRRKARRLLVERGMPQALTSVMGAAASGEALGKVFDCLQVERVARGLVFGLVLQGVRAVAQ</sequence>
<dbReference type="InterPro" id="IPR013937">
    <property type="entry name" value="Sorting_nexin_C"/>
</dbReference>
<feature type="region of interest" description="Disordered" evidence="2">
    <location>
        <begin position="97"/>
        <end position="116"/>
    </location>
</feature>
<feature type="domain" description="PXA" evidence="3">
    <location>
        <begin position="163"/>
        <end position="307"/>
    </location>
</feature>
<dbReference type="SUPFAM" id="SSF64268">
    <property type="entry name" value="PX domain"/>
    <property type="match status" value="1"/>
</dbReference>
<dbReference type="EMBL" id="JAPDRL010000035">
    <property type="protein sequence ID" value="KAJ9664838.1"/>
    <property type="molecule type" value="Genomic_DNA"/>
</dbReference>
<dbReference type="Pfam" id="PF00787">
    <property type="entry name" value="PX"/>
    <property type="match status" value="1"/>
</dbReference>
<dbReference type="Gene3D" id="3.30.1520.10">
    <property type="entry name" value="Phox-like domain"/>
    <property type="match status" value="1"/>
</dbReference>
<organism evidence="4 5">
    <name type="scientific">Coniosporium apollinis</name>
    <dbReference type="NCBI Taxonomy" id="61459"/>
    <lineage>
        <taxon>Eukaryota</taxon>
        <taxon>Fungi</taxon>
        <taxon>Dikarya</taxon>
        <taxon>Ascomycota</taxon>
        <taxon>Pezizomycotina</taxon>
        <taxon>Dothideomycetes</taxon>
        <taxon>Dothideomycetes incertae sedis</taxon>
        <taxon>Coniosporium</taxon>
    </lineage>
</organism>
<comment type="caution">
    <text evidence="4">The sequence shown here is derived from an EMBL/GenBank/DDBJ whole genome shotgun (WGS) entry which is preliminary data.</text>
</comment>
<protein>
    <recommendedName>
        <fullName evidence="3">PXA domain-containing protein</fullName>
    </recommendedName>
</protein>
<gene>
    <name evidence="4" type="ORF">H2201_005059</name>
</gene>
<dbReference type="Pfam" id="PF02194">
    <property type="entry name" value="PXA"/>
    <property type="match status" value="1"/>
</dbReference>
<reference evidence="4" key="1">
    <citation type="submission" date="2022-10" db="EMBL/GenBank/DDBJ databases">
        <title>Culturing micro-colonial fungi from biological soil crusts in the Mojave desert and describing Neophaeococcomyces mojavensis, and introducing the new genera and species Taxawa tesnikishii.</title>
        <authorList>
            <person name="Kurbessoian T."/>
            <person name="Stajich J.E."/>
        </authorList>
    </citation>
    <scope>NUCLEOTIDE SEQUENCE</scope>
    <source>
        <strain evidence="4">TK_1</strain>
    </source>
</reference>
<evidence type="ECO:0000313" key="4">
    <source>
        <dbReference type="EMBL" id="KAJ9664838.1"/>
    </source>
</evidence>
<dbReference type="PANTHER" id="PTHR22775:SF47">
    <property type="entry name" value="MEIOTICALLY UP-REGULATED GENE 122 PROTEIN"/>
    <property type="match status" value="1"/>
</dbReference>
<feature type="compositionally biased region" description="Polar residues" evidence="2">
    <location>
        <begin position="682"/>
        <end position="693"/>
    </location>
</feature>
<feature type="region of interest" description="Disordered" evidence="2">
    <location>
        <begin position="1"/>
        <end position="35"/>
    </location>
</feature>
<feature type="region of interest" description="Disordered" evidence="2">
    <location>
        <begin position="324"/>
        <end position="371"/>
    </location>
</feature>
<dbReference type="InterPro" id="IPR001683">
    <property type="entry name" value="PX_dom"/>
</dbReference>
<dbReference type="Pfam" id="PF08628">
    <property type="entry name" value="Nexin_C"/>
    <property type="match status" value="1"/>
</dbReference>
<feature type="compositionally biased region" description="Polar residues" evidence="2">
    <location>
        <begin position="340"/>
        <end position="351"/>
    </location>
</feature>
<dbReference type="InterPro" id="IPR036871">
    <property type="entry name" value="PX_dom_sf"/>
</dbReference>
<dbReference type="Proteomes" id="UP001172684">
    <property type="component" value="Unassembled WGS sequence"/>
</dbReference>
<feature type="region of interest" description="Disordered" evidence="2">
    <location>
        <begin position="677"/>
        <end position="865"/>
    </location>
</feature>
<evidence type="ECO:0000256" key="2">
    <source>
        <dbReference type="SAM" id="MobiDB-lite"/>
    </source>
</evidence>
<feature type="region of interest" description="Disordered" evidence="2">
    <location>
        <begin position="386"/>
        <end position="462"/>
    </location>
</feature>
<feature type="compositionally biased region" description="Low complexity" evidence="2">
    <location>
        <begin position="751"/>
        <end position="762"/>
    </location>
</feature>
<dbReference type="PANTHER" id="PTHR22775">
    <property type="entry name" value="SORTING NEXIN"/>
    <property type="match status" value="1"/>
</dbReference>
<feature type="compositionally biased region" description="Pro residues" evidence="2">
    <location>
        <begin position="839"/>
        <end position="850"/>
    </location>
</feature>